<reference evidence="1" key="1">
    <citation type="submission" date="2014-11" db="EMBL/GenBank/DDBJ databases">
        <authorList>
            <person name="Amaro Gonzalez C."/>
        </authorList>
    </citation>
    <scope>NUCLEOTIDE SEQUENCE</scope>
</reference>
<reference evidence="1" key="2">
    <citation type="journal article" date="2015" name="Fish Shellfish Immunol.">
        <title>Early steps in the European eel (Anguilla anguilla)-Vibrio vulnificus interaction in the gills: Role of the RtxA13 toxin.</title>
        <authorList>
            <person name="Callol A."/>
            <person name="Pajuelo D."/>
            <person name="Ebbesson L."/>
            <person name="Teles M."/>
            <person name="MacKenzie S."/>
            <person name="Amaro C."/>
        </authorList>
    </citation>
    <scope>NUCLEOTIDE SEQUENCE</scope>
</reference>
<dbReference type="EMBL" id="GBXM01068777">
    <property type="protein sequence ID" value="JAH39800.1"/>
    <property type="molecule type" value="Transcribed_RNA"/>
</dbReference>
<proteinExistence type="predicted"/>
<organism evidence="1">
    <name type="scientific">Anguilla anguilla</name>
    <name type="common">European freshwater eel</name>
    <name type="synonym">Muraena anguilla</name>
    <dbReference type="NCBI Taxonomy" id="7936"/>
    <lineage>
        <taxon>Eukaryota</taxon>
        <taxon>Metazoa</taxon>
        <taxon>Chordata</taxon>
        <taxon>Craniata</taxon>
        <taxon>Vertebrata</taxon>
        <taxon>Euteleostomi</taxon>
        <taxon>Actinopterygii</taxon>
        <taxon>Neopterygii</taxon>
        <taxon>Teleostei</taxon>
        <taxon>Anguilliformes</taxon>
        <taxon>Anguillidae</taxon>
        <taxon>Anguilla</taxon>
    </lineage>
</organism>
<dbReference type="AlphaFoldDB" id="A0A0E9SGL4"/>
<protein>
    <submittedName>
        <fullName evidence="1">Uncharacterized protein</fullName>
    </submittedName>
</protein>
<evidence type="ECO:0000313" key="1">
    <source>
        <dbReference type="EMBL" id="JAH39800.1"/>
    </source>
</evidence>
<accession>A0A0E9SGL4</accession>
<sequence>MTIRVEAITCYDLSVTFHVSTLIEINKLHASIKYV</sequence>
<name>A0A0E9SGL4_ANGAN</name>